<evidence type="ECO:0000259" key="2">
    <source>
        <dbReference type="Pfam" id="PF13349"/>
    </source>
</evidence>
<dbReference type="GeneID" id="83215682"/>
<name>A0AAD7UZV3_9FUNG</name>
<feature type="compositionally biased region" description="Pro residues" evidence="1">
    <location>
        <begin position="63"/>
        <end position="96"/>
    </location>
</feature>
<dbReference type="InterPro" id="IPR025164">
    <property type="entry name" value="Toastrack_DUF4097"/>
</dbReference>
<accession>A0AAD7UZV3</accession>
<protein>
    <recommendedName>
        <fullName evidence="2">DUF4097 domain-containing protein</fullName>
    </recommendedName>
</protein>
<dbReference type="RefSeq" id="XP_058340966.1">
    <property type="nucleotide sequence ID" value="XM_058488281.1"/>
</dbReference>
<reference evidence="3 4" key="1">
    <citation type="submission" date="2023-03" db="EMBL/GenBank/DDBJ databases">
        <title>Genome sequence of Lichtheimia ornata CBS 291.66.</title>
        <authorList>
            <person name="Mohabir J.T."/>
            <person name="Shea T.P."/>
            <person name="Kurbessoian T."/>
            <person name="Berby B."/>
            <person name="Fontaine J."/>
            <person name="Livny J."/>
            <person name="Gnirke A."/>
            <person name="Stajich J.E."/>
            <person name="Cuomo C.A."/>
        </authorList>
    </citation>
    <scope>NUCLEOTIDE SEQUENCE [LARGE SCALE GENOMIC DNA]</scope>
    <source>
        <strain evidence="3">CBS 291.66</strain>
    </source>
</reference>
<evidence type="ECO:0000256" key="1">
    <source>
        <dbReference type="SAM" id="MobiDB-lite"/>
    </source>
</evidence>
<feature type="compositionally biased region" description="Polar residues" evidence="1">
    <location>
        <begin position="154"/>
        <end position="163"/>
    </location>
</feature>
<keyword evidence="4" id="KW-1185">Reference proteome</keyword>
<feature type="region of interest" description="Disordered" evidence="1">
    <location>
        <begin position="1"/>
        <end position="109"/>
    </location>
</feature>
<dbReference type="Pfam" id="PF13349">
    <property type="entry name" value="DUF4097"/>
    <property type="match status" value="1"/>
</dbReference>
<evidence type="ECO:0000313" key="3">
    <source>
        <dbReference type="EMBL" id="KAJ8656053.1"/>
    </source>
</evidence>
<dbReference type="AlphaFoldDB" id="A0AAD7UZV3"/>
<feature type="compositionally biased region" description="Polar residues" evidence="1">
    <location>
        <begin position="1"/>
        <end position="29"/>
    </location>
</feature>
<organism evidence="3 4">
    <name type="scientific">Lichtheimia ornata</name>
    <dbReference type="NCBI Taxonomy" id="688661"/>
    <lineage>
        <taxon>Eukaryota</taxon>
        <taxon>Fungi</taxon>
        <taxon>Fungi incertae sedis</taxon>
        <taxon>Mucoromycota</taxon>
        <taxon>Mucoromycotina</taxon>
        <taxon>Mucoromycetes</taxon>
        <taxon>Mucorales</taxon>
        <taxon>Lichtheimiaceae</taxon>
        <taxon>Lichtheimia</taxon>
    </lineage>
</organism>
<feature type="compositionally biased region" description="Low complexity" evidence="1">
    <location>
        <begin position="164"/>
        <end position="173"/>
    </location>
</feature>
<sequence length="590" mass="63978">MSYSNPKAYYNQAQYTSGSLGPDSSNRSDQAARPPPPPSSSSSKAYDTVIHKPDEITPSDLNGPPPPPSAPPAYAYPPPDEAAPSAPPASSIPPTTPSSREYPTYGAVAAQAGLLDPAKAYMDRQPRPPSAHSSRDAVATPSWSNPHIPCDWAQNGQEQQATASSMHSSPSPSAQHIRFGPRSRGYDDDDDDDDPGCWRKWCKYLFLAILIWLVFLKYGDILTWGGWGGDSPSAAVCRGHNSIVWDDLPSSIVLDKNAWVTIEGHVTGGKINVHRGSRKGSIETRVRTNSPTLLDALEYELHPGENTQLELRFPAMSVMPQHHDCLEIEMDIWVPERSEEIHVEGSNVVVDVVDALDGMDWLDIKTINAMIRMQGGWFGERLELETEHGEINTAGPIVTSDNAHMKTTGGAIRVGSIMSRNTIDLKASDGAIHVSGSLQADSRISAETSNAEVHLDTVKSRHLDVTTSNGWIQLNHAVAPHITARTSNDRINVQVEEVVEPNVELTTSNGPITAHVTTYFAGTIQVSTSSHNQAIVQDAWNRVDLDIDEPSMKQGSRMGGGNGHLTLSTSNADASIFLDIQPDIGYVEDN</sequence>
<dbReference type="Proteomes" id="UP001234581">
    <property type="component" value="Unassembled WGS sequence"/>
</dbReference>
<feature type="region of interest" description="Disordered" evidence="1">
    <location>
        <begin position="121"/>
        <end position="190"/>
    </location>
</feature>
<gene>
    <name evidence="3" type="ORF">O0I10_008275</name>
</gene>
<proteinExistence type="predicted"/>
<dbReference type="EMBL" id="JARTCD010000043">
    <property type="protein sequence ID" value="KAJ8656053.1"/>
    <property type="molecule type" value="Genomic_DNA"/>
</dbReference>
<feature type="domain" description="DUF4097" evidence="2">
    <location>
        <begin position="381"/>
        <end position="520"/>
    </location>
</feature>
<comment type="caution">
    <text evidence="3">The sequence shown here is derived from an EMBL/GenBank/DDBJ whole genome shotgun (WGS) entry which is preliminary data.</text>
</comment>
<evidence type="ECO:0000313" key="4">
    <source>
        <dbReference type="Proteomes" id="UP001234581"/>
    </source>
</evidence>